<evidence type="ECO:0000313" key="4">
    <source>
        <dbReference type="Proteomes" id="UP001075354"/>
    </source>
</evidence>
<feature type="transmembrane region" description="Helical" evidence="2">
    <location>
        <begin position="154"/>
        <end position="178"/>
    </location>
</feature>
<feature type="transmembrane region" description="Helical" evidence="2">
    <location>
        <begin position="190"/>
        <end position="210"/>
    </location>
</feature>
<gene>
    <name evidence="3" type="ORF">ONE63_001404</name>
</gene>
<dbReference type="Proteomes" id="UP001075354">
    <property type="component" value="Chromosome 10"/>
</dbReference>
<feature type="compositionally biased region" description="Gly residues" evidence="1">
    <location>
        <begin position="45"/>
        <end position="55"/>
    </location>
</feature>
<feature type="transmembrane region" description="Helical" evidence="2">
    <location>
        <begin position="306"/>
        <end position="330"/>
    </location>
</feature>
<comment type="caution">
    <text evidence="3">The sequence shown here is derived from an EMBL/GenBank/DDBJ whole genome shotgun (WGS) entry which is preliminary data.</text>
</comment>
<evidence type="ECO:0000256" key="1">
    <source>
        <dbReference type="SAM" id="MobiDB-lite"/>
    </source>
</evidence>
<name>A0AAV7XE12_9NEOP</name>
<feature type="transmembrane region" description="Helical" evidence="2">
    <location>
        <begin position="231"/>
        <end position="253"/>
    </location>
</feature>
<dbReference type="AlphaFoldDB" id="A0AAV7XE12"/>
<dbReference type="PANTHER" id="PTHR15260:SF1">
    <property type="entry name" value="SARCOSPAN"/>
    <property type="match status" value="1"/>
</dbReference>
<evidence type="ECO:0008006" key="5">
    <source>
        <dbReference type="Google" id="ProtNLM"/>
    </source>
</evidence>
<evidence type="ECO:0000313" key="3">
    <source>
        <dbReference type="EMBL" id="KAJ1523556.1"/>
    </source>
</evidence>
<protein>
    <recommendedName>
        <fullName evidence="5">Sarcospan</fullName>
    </recommendedName>
</protein>
<keyword evidence="2" id="KW-0812">Transmembrane</keyword>
<dbReference type="InterPro" id="IPR030429">
    <property type="entry name" value="Sarcospan"/>
</dbReference>
<accession>A0AAV7XE12</accession>
<feature type="compositionally biased region" description="Basic residues" evidence="1">
    <location>
        <begin position="27"/>
        <end position="39"/>
    </location>
</feature>
<keyword evidence="4" id="KW-1185">Reference proteome</keyword>
<dbReference type="EMBL" id="JAPTSV010000010">
    <property type="protein sequence ID" value="KAJ1523556.1"/>
    <property type="molecule type" value="Genomic_DNA"/>
</dbReference>
<keyword evidence="2" id="KW-0472">Membrane</keyword>
<evidence type="ECO:0000256" key="2">
    <source>
        <dbReference type="SAM" id="Phobius"/>
    </source>
</evidence>
<organism evidence="3 4">
    <name type="scientific">Megalurothrips usitatus</name>
    <name type="common">bean blossom thrips</name>
    <dbReference type="NCBI Taxonomy" id="439358"/>
    <lineage>
        <taxon>Eukaryota</taxon>
        <taxon>Metazoa</taxon>
        <taxon>Ecdysozoa</taxon>
        <taxon>Arthropoda</taxon>
        <taxon>Hexapoda</taxon>
        <taxon>Insecta</taxon>
        <taxon>Pterygota</taxon>
        <taxon>Neoptera</taxon>
        <taxon>Paraneoptera</taxon>
        <taxon>Thysanoptera</taxon>
        <taxon>Terebrantia</taxon>
        <taxon>Thripoidea</taxon>
        <taxon>Thripidae</taxon>
        <taxon>Megalurothrips</taxon>
    </lineage>
</organism>
<keyword evidence="2" id="KW-1133">Transmembrane helix</keyword>
<dbReference type="PANTHER" id="PTHR15260">
    <property type="entry name" value="SARCOSPAN"/>
    <property type="match status" value="1"/>
</dbReference>
<proteinExistence type="predicted"/>
<dbReference type="GO" id="GO:0016010">
    <property type="term" value="C:dystrophin-associated glycoprotein complex"/>
    <property type="evidence" value="ECO:0007669"/>
    <property type="project" value="InterPro"/>
</dbReference>
<feature type="region of interest" description="Disordered" evidence="1">
    <location>
        <begin position="1"/>
        <end position="59"/>
    </location>
</feature>
<reference evidence="3" key="1">
    <citation type="submission" date="2022-12" db="EMBL/GenBank/DDBJ databases">
        <title>Chromosome-level genome assembly of the bean flower thrips Megalurothrips usitatus.</title>
        <authorList>
            <person name="Ma L."/>
            <person name="Liu Q."/>
            <person name="Li H."/>
            <person name="Cai W."/>
        </authorList>
    </citation>
    <scope>NUCLEOTIDE SEQUENCE</scope>
    <source>
        <strain evidence="3">Cailab_2022a</strain>
    </source>
</reference>
<dbReference type="GO" id="GO:0042383">
    <property type="term" value="C:sarcolemma"/>
    <property type="evidence" value="ECO:0007669"/>
    <property type="project" value="TreeGrafter"/>
</dbReference>
<sequence>MDAVTPKVVHRRQQPPPPQQQQQQPQRPRRRQRLRHRRQQQQQRRGGGGGGGGNDGGREDLQQALLVRGGASSVGNLHAVNAAGLSNQLAERARTPSQANCLSTTVPQNIKPEGWASRHAPTRSSLRHSRMIVLTRQQGVPRARQPGVLHRRRLGLALSGLLGLLGALVTAVAVWLLLWAPRLPARDNPAYSGPPLFVAGVLGLVLLGCCRKDYPGRPHSCCLFSFKVASVAAAALAALAAFCASAFALLHVVSLWGSACEPANQVVNATCTCEPAPRDPDRSWAVWSGTSRHEYPDLSCPEVESLLSVLLTGSGAANLLAGGLAVWYVLLHWRSRYTDVYAKVRTAPPPVVIANKA</sequence>